<dbReference type="Proteomes" id="UP001558632">
    <property type="component" value="Unassembled WGS sequence"/>
</dbReference>
<organism evidence="1 2">
    <name type="scientific">Trichinella spiralis</name>
    <name type="common">Trichina worm</name>
    <dbReference type="NCBI Taxonomy" id="6334"/>
    <lineage>
        <taxon>Eukaryota</taxon>
        <taxon>Metazoa</taxon>
        <taxon>Ecdysozoa</taxon>
        <taxon>Nematoda</taxon>
        <taxon>Enoplea</taxon>
        <taxon>Dorylaimia</taxon>
        <taxon>Trichinellida</taxon>
        <taxon>Trichinellidae</taxon>
        <taxon>Trichinella</taxon>
    </lineage>
</organism>
<evidence type="ECO:0000313" key="1">
    <source>
        <dbReference type="EMBL" id="KAL1240825.1"/>
    </source>
</evidence>
<sequence length="74" mass="8208">MRLNLLNYGKAWCSRNSGFVVQFQMSESPLNLVDTGTPVKNPMQIAITKNNIVSIPSQHKNIGHKQLAEVDADV</sequence>
<keyword evidence="2" id="KW-1185">Reference proteome</keyword>
<accession>A0ABR3KKQ0</accession>
<comment type="caution">
    <text evidence="1">The sequence shown here is derived from an EMBL/GenBank/DDBJ whole genome shotgun (WGS) entry which is preliminary data.</text>
</comment>
<name>A0ABR3KKQ0_TRISP</name>
<protein>
    <submittedName>
        <fullName evidence="1">Phosphoribosylformylglycinamidine synthase subunit PurQ</fullName>
    </submittedName>
</protein>
<evidence type="ECO:0000313" key="2">
    <source>
        <dbReference type="Proteomes" id="UP001558632"/>
    </source>
</evidence>
<reference evidence="1 2" key="1">
    <citation type="submission" date="2024-07" db="EMBL/GenBank/DDBJ databases">
        <title>Enhanced genomic and transcriptomic resources for Trichinella pseudospiralis and T. spiralis underpin the discovery of pronounced molecular differences between stages and species.</title>
        <authorList>
            <person name="Pasi K.K."/>
            <person name="La Rosa G."/>
            <person name="Gomez-Morales M.A."/>
            <person name="Tosini F."/>
            <person name="Sumanam S."/>
            <person name="Young N.D."/>
            <person name="Chang B.C."/>
            <person name="Robin G.B."/>
        </authorList>
    </citation>
    <scope>NUCLEOTIDE SEQUENCE [LARGE SCALE GENOMIC DNA]</scope>
    <source>
        <strain evidence="1">ISS534</strain>
    </source>
</reference>
<proteinExistence type="predicted"/>
<dbReference type="EMBL" id="JBEUSY010000254">
    <property type="protein sequence ID" value="KAL1240825.1"/>
    <property type="molecule type" value="Genomic_DNA"/>
</dbReference>
<gene>
    <name evidence="1" type="ORF">TSPI_02477</name>
</gene>